<dbReference type="Pfam" id="PF14027">
    <property type="entry name" value="Questin_oxidase"/>
    <property type="match status" value="1"/>
</dbReference>
<dbReference type="InterPro" id="IPR025337">
    <property type="entry name" value="Questin_oxidase-like"/>
</dbReference>
<dbReference type="RefSeq" id="XP_016217449.1">
    <property type="nucleotide sequence ID" value="XM_016354437.1"/>
</dbReference>
<dbReference type="PANTHER" id="PTHR35870">
    <property type="entry name" value="PROTEIN, PUTATIVE (AFU_ORTHOLOGUE AFUA_5G03330)-RELATED"/>
    <property type="match status" value="1"/>
</dbReference>
<name>A0A0D2AM94_9PEZI</name>
<evidence type="ECO:0008006" key="4">
    <source>
        <dbReference type="Google" id="ProtNLM"/>
    </source>
</evidence>
<dbReference type="GO" id="GO:0016491">
    <property type="term" value="F:oxidoreductase activity"/>
    <property type="evidence" value="ECO:0007669"/>
    <property type="project" value="UniProtKB-KW"/>
</dbReference>
<keyword evidence="3" id="KW-1185">Reference proteome</keyword>
<dbReference type="Proteomes" id="UP000053259">
    <property type="component" value="Unassembled WGS sequence"/>
</dbReference>
<dbReference type="STRING" id="253628.A0A0D2AM94"/>
<keyword evidence="1" id="KW-0560">Oxidoreductase</keyword>
<organism evidence="2 3">
    <name type="scientific">Verruconis gallopava</name>
    <dbReference type="NCBI Taxonomy" id="253628"/>
    <lineage>
        <taxon>Eukaryota</taxon>
        <taxon>Fungi</taxon>
        <taxon>Dikarya</taxon>
        <taxon>Ascomycota</taxon>
        <taxon>Pezizomycotina</taxon>
        <taxon>Dothideomycetes</taxon>
        <taxon>Pleosporomycetidae</taxon>
        <taxon>Venturiales</taxon>
        <taxon>Sympoventuriaceae</taxon>
        <taxon>Verruconis</taxon>
    </lineage>
</organism>
<evidence type="ECO:0000313" key="3">
    <source>
        <dbReference type="Proteomes" id="UP000053259"/>
    </source>
</evidence>
<dbReference type="EMBL" id="KN847532">
    <property type="protein sequence ID" value="KIW07581.1"/>
    <property type="molecule type" value="Genomic_DNA"/>
</dbReference>
<dbReference type="VEuPathDB" id="FungiDB:PV09_01534"/>
<dbReference type="RefSeq" id="XP_016217450.1">
    <property type="nucleotide sequence ID" value="XM_016354438.1"/>
</dbReference>
<reference evidence="2 3" key="1">
    <citation type="submission" date="2015-01" db="EMBL/GenBank/DDBJ databases">
        <title>The Genome Sequence of Ochroconis gallopava CBS43764.</title>
        <authorList>
            <consortium name="The Broad Institute Genomics Platform"/>
            <person name="Cuomo C."/>
            <person name="de Hoog S."/>
            <person name="Gorbushina A."/>
            <person name="Stielow B."/>
            <person name="Teixiera M."/>
            <person name="Abouelleil A."/>
            <person name="Chapman S.B."/>
            <person name="Priest M."/>
            <person name="Young S.K."/>
            <person name="Wortman J."/>
            <person name="Nusbaum C."/>
            <person name="Birren B."/>
        </authorList>
    </citation>
    <scope>NUCLEOTIDE SEQUENCE [LARGE SCALE GENOMIC DNA]</scope>
    <source>
        <strain evidence="2 3">CBS 43764</strain>
    </source>
</reference>
<dbReference type="HOGENOM" id="CLU_036627_0_0_1"/>
<dbReference type="GeneID" id="27309507"/>
<protein>
    <recommendedName>
        <fullName evidence="4">Apoptosis regulator Bcl-2 family BH4 domain-containing protein</fullName>
    </recommendedName>
</protein>
<accession>A0A0D2AM94</accession>
<dbReference type="OrthoDB" id="10265971at2759"/>
<evidence type="ECO:0000256" key="1">
    <source>
        <dbReference type="ARBA" id="ARBA00023002"/>
    </source>
</evidence>
<dbReference type="PANTHER" id="PTHR35870:SF6">
    <property type="entry name" value="MGS207 PROTEIN"/>
    <property type="match status" value="1"/>
</dbReference>
<evidence type="ECO:0000313" key="2">
    <source>
        <dbReference type="EMBL" id="KIW07580.1"/>
    </source>
</evidence>
<sequence>MFQLPKLPFSNPFSYFNSRSIKLPSVKIDDIETSSDRRARTLKHLLKANHANHSIIYHNLRFHNHCPHILGSAYLLGSTSEHLNDIYDKESKQLEGWKDAPGEVTGGDWREYLGKREYQRAFVDLFEDELVRHNYDWKSLLNTYLFDGEEPVFNSLIEGLAHPLIHLGYGYELNSQTVAIEALAMACCFYGDMHKYIDDPAYSKPPAPEVVSASPLELLQKIQGDRRFDSLNLTHPGSENAEKILAECEDVVLEYWNAWTLPNPKDQFQQSQEAAVALLVGTHDERQKYDFFLLHLLTSSHAIRILLPLIPAKFEISLVRQWWLFAIITYVCQLRPQIEMSRIHDVKLDGRDWKFIDHAALAGKYSLDPHYVKALRALKEANNTWGEHEHFWLKAAVKFAEDFSDWFGFGLDEEMEKNANTRD</sequence>
<proteinExistence type="predicted"/>
<dbReference type="AlphaFoldDB" id="A0A0D2AM94"/>
<dbReference type="EMBL" id="KN847532">
    <property type="protein sequence ID" value="KIW07580.1"/>
    <property type="molecule type" value="Genomic_DNA"/>
</dbReference>
<gene>
    <name evidence="2" type="ORF">PV09_01534</name>
</gene>